<name>A0A381P757_9ZZZZ</name>
<keyword evidence="4" id="KW-0720">Serine protease</keyword>
<dbReference type="GO" id="GO:0030288">
    <property type="term" value="C:outer membrane-bounded periplasmic space"/>
    <property type="evidence" value="ECO:0007669"/>
    <property type="project" value="TreeGrafter"/>
</dbReference>
<dbReference type="InterPro" id="IPR005151">
    <property type="entry name" value="Tail-specific_protease"/>
</dbReference>
<dbReference type="Pfam" id="PF03572">
    <property type="entry name" value="Peptidase_S41"/>
    <property type="match status" value="1"/>
</dbReference>
<gene>
    <name evidence="7" type="ORF">METZ01_LOCUS15620</name>
</gene>
<dbReference type="InterPro" id="IPR036034">
    <property type="entry name" value="PDZ_sf"/>
</dbReference>
<evidence type="ECO:0000256" key="4">
    <source>
        <dbReference type="ARBA" id="ARBA00022825"/>
    </source>
</evidence>
<dbReference type="FunFam" id="2.30.42.10:FF:000063">
    <property type="entry name" value="Peptidase, S41 family"/>
    <property type="match status" value="1"/>
</dbReference>
<evidence type="ECO:0000259" key="6">
    <source>
        <dbReference type="PROSITE" id="PS50106"/>
    </source>
</evidence>
<dbReference type="Gene3D" id="3.30.750.44">
    <property type="match status" value="1"/>
</dbReference>
<evidence type="ECO:0000256" key="5">
    <source>
        <dbReference type="SAM" id="Phobius"/>
    </source>
</evidence>
<dbReference type="SMART" id="SM00245">
    <property type="entry name" value="TSPc"/>
    <property type="match status" value="1"/>
</dbReference>
<evidence type="ECO:0000256" key="1">
    <source>
        <dbReference type="ARBA" id="ARBA00009179"/>
    </source>
</evidence>
<reference evidence="7" key="1">
    <citation type="submission" date="2018-05" db="EMBL/GenBank/DDBJ databases">
        <authorList>
            <person name="Lanie J.A."/>
            <person name="Ng W.-L."/>
            <person name="Kazmierczak K.M."/>
            <person name="Andrzejewski T.M."/>
            <person name="Davidsen T.M."/>
            <person name="Wayne K.J."/>
            <person name="Tettelin H."/>
            <person name="Glass J.I."/>
            <person name="Rusch D."/>
            <person name="Podicherti R."/>
            <person name="Tsui H.-C.T."/>
            <person name="Winkler M.E."/>
        </authorList>
    </citation>
    <scope>NUCLEOTIDE SEQUENCE</scope>
</reference>
<dbReference type="CDD" id="cd06782">
    <property type="entry name" value="cpPDZ_CPP-like"/>
    <property type="match status" value="1"/>
</dbReference>
<dbReference type="PROSITE" id="PS50106">
    <property type="entry name" value="PDZ"/>
    <property type="match status" value="1"/>
</dbReference>
<sequence length="571" mass="61433">MAENDNMNSQMRPQLSPGSLWGPLVVLVVALVTGGWFLQRGVAQSTNVYLQARLFQEVLDYVTEQYVDPVDQSALIESAITGVLEELNDAHTSFIDSETWDAFRFRSGADADYGGVGLEIQKQGEWVTVITPLPGGPALRAGIRAGDRVIDVEGVSAKDWATDQAANLLRGRPGTDVSLLIDRPGVDEPIPFTLTRAVIELLSVPFATMLEEGVGYIPLAVFSETSGREVHDAIERLQEEGLTSLILDLRDNPGGLLEEGVGVADLFLEDGSPILETRGRAAGQDQHYGAENPEMVPGLPVVVLVNERSASASEIVAGALQDHDRALVMGNRTYGKGSVQTLFRLSGGSILRLTTARWFTPVGRSIQIVRDEPEGSALPVESLTLGVGGEPVTRGAPEELPTQESLGGRTIYGGGGITPDLVVLPDTLSASEQASVQRLFRSAGIFATASFNHAVSYVQDHADLEPGFTLSAADLDRFYQTLVDEHEVVLDESDFMTAQRYVRYQLEREIALQAWGKEGAFLRTLGNDGLLRDAIEILKRAEIPEALFDLASDARQTQAVGASASGVPGLN</sequence>
<keyword evidence="3" id="KW-0378">Hydrolase</keyword>
<dbReference type="InterPro" id="IPR001478">
    <property type="entry name" value="PDZ"/>
</dbReference>
<keyword evidence="2" id="KW-0645">Protease</keyword>
<dbReference type="PANTHER" id="PTHR32060">
    <property type="entry name" value="TAIL-SPECIFIC PROTEASE"/>
    <property type="match status" value="1"/>
</dbReference>
<accession>A0A381P757</accession>
<dbReference type="GO" id="GO:0006508">
    <property type="term" value="P:proteolysis"/>
    <property type="evidence" value="ECO:0007669"/>
    <property type="project" value="UniProtKB-KW"/>
</dbReference>
<keyword evidence="5" id="KW-1133">Transmembrane helix</keyword>
<evidence type="ECO:0000256" key="3">
    <source>
        <dbReference type="ARBA" id="ARBA00022801"/>
    </source>
</evidence>
<dbReference type="InterPro" id="IPR041489">
    <property type="entry name" value="PDZ_6"/>
</dbReference>
<dbReference type="GO" id="GO:0004175">
    <property type="term" value="F:endopeptidase activity"/>
    <property type="evidence" value="ECO:0007669"/>
    <property type="project" value="TreeGrafter"/>
</dbReference>
<feature type="domain" description="PDZ" evidence="6">
    <location>
        <begin position="114"/>
        <end position="170"/>
    </location>
</feature>
<dbReference type="AlphaFoldDB" id="A0A381P757"/>
<keyword evidence="5" id="KW-0472">Membrane</keyword>
<dbReference type="InterPro" id="IPR029045">
    <property type="entry name" value="ClpP/crotonase-like_dom_sf"/>
</dbReference>
<feature type="transmembrane region" description="Helical" evidence="5">
    <location>
        <begin position="20"/>
        <end position="38"/>
    </location>
</feature>
<dbReference type="CDD" id="cd07560">
    <property type="entry name" value="Peptidase_S41_CPP"/>
    <property type="match status" value="1"/>
</dbReference>
<dbReference type="Gene3D" id="2.30.42.10">
    <property type="match status" value="1"/>
</dbReference>
<dbReference type="SMART" id="SM00228">
    <property type="entry name" value="PDZ"/>
    <property type="match status" value="1"/>
</dbReference>
<keyword evidence="5" id="KW-0812">Transmembrane</keyword>
<proteinExistence type="inferred from homology"/>
<dbReference type="GO" id="GO:0008236">
    <property type="term" value="F:serine-type peptidase activity"/>
    <property type="evidence" value="ECO:0007669"/>
    <property type="project" value="UniProtKB-KW"/>
</dbReference>
<organism evidence="7">
    <name type="scientific">marine metagenome</name>
    <dbReference type="NCBI Taxonomy" id="408172"/>
    <lineage>
        <taxon>unclassified sequences</taxon>
        <taxon>metagenomes</taxon>
        <taxon>ecological metagenomes</taxon>
    </lineage>
</organism>
<evidence type="ECO:0000313" key="7">
    <source>
        <dbReference type="EMBL" id="SUZ62766.1"/>
    </source>
</evidence>
<dbReference type="InterPro" id="IPR055210">
    <property type="entry name" value="CtpA/B_N"/>
</dbReference>
<dbReference type="SUPFAM" id="SSF50156">
    <property type="entry name" value="PDZ domain-like"/>
    <property type="match status" value="1"/>
</dbReference>
<dbReference type="EMBL" id="UINC01000888">
    <property type="protein sequence ID" value="SUZ62766.1"/>
    <property type="molecule type" value="Genomic_DNA"/>
</dbReference>
<dbReference type="NCBIfam" id="TIGR00225">
    <property type="entry name" value="prc"/>
    <property type="match status" value="1"/>
</dbReference>
<evidence type="ECO:0000256" key="2">
    <source>
        <dbReference type="ARBA" id="ARBA00022670"/>
    </source>
</evidence>
<dbReference type="Pfam" id="PF22694">
    <property type="entry name" value="CtpB_N-like"/>
    <property type="match status" value="1"/>
</dbReference>
<dbReference type="Pfam" id="PF17820">
    <property type="entry name" value="PDZ_6"/>
    <property type="match status" value="1"/>
</dbReference>
<protein>
    <recommendedName>
        <fullName evidence="6">PDZ domain-containing protein</fullName>
    </recommendedName>
</protein>
<dbReference type="PANTHER" id="PTHR32060:SF30">
    <property type="entry name" value="CARBOXY-TERMINAL PROCESSING PROTEASE CTPA"/>
    <property type="match status" value="1"/>
</dbReference>
<dbReference type="Gene3D" id="3.90.226.10">
    <property type="entry name" value="2-enoyl-CoA Hydratase, Chain A, domain 1"/>
    <property type="match status" value="1"/>
</dbReference>
<dbReference type="GO" id="GO:0007165">
    <property type="term" value="P:signal transduction"/>
    <property type="evidence" value="ECO:0007669"/>
    <property type="project" value="TreeGrafter"/>
</dbReference>
<dbReference type="SUPFAM" id="SSF52096">
    <property type="entry name" value="ClpP/crotonase"/>
    <property type="match status" value="1"/>
</dbReference>
<dbReference type="InterPro" id="IPR004447">
    <property type="entry name" value="Peptidase_S41A"/>
</dbReference>
<comment type="similarity">
    <text evidence="1">Belongs to the peptidase S41A family.</text>
</comment>